<dbReference type="InterPro" id="IPR025724">
    <property type="entry name" value="GAG-pre-integrase_dom"/>
</dbReference>
<dbReference type="AlphaFoldDB" id="A0A0F7TZR1"/>
<organism evidence="4 5">
    <name type="scientific">Penicillium brasilianum</name>
    <dbReference type="NCBI Taxonomy" id="104259"/>
    <lineage>
        <taxon>Eukaryota</taxon>
        <taxon>Fungi</taxon>
        <taxon>Dikarya</taxon>
        <taxon>Ascomycota</taxon>
        <taxon>Pezizomycotina</taxon>
        <taxon>Eurotiomycetes</taxon>
        <taxon>Eurotiomycetidae</taxon>
        <taxon>Eurotiales</taxon>
        <taxon>Aspergillaceae</taxon>
        <taxon>Penicillium</taxon>
    </lineage>
</organism>
<dbReference type="EMBL" id="CDHK01000014">
    <property type="protein sequence ID" value="CEJ62224.1"/>
    <property type="molecule type" value="Genomic_DNA"/>
</dbReference>
<evidence type="ECO:0000259" key="3">
    <source>
        <dbReference type="Pfam" id="PF22936"/>
    </source>
</evidence>
<feature type="compositionally biased region" description="Low complexity" evidence="1">
    <location>
        <begin position="60"/>
        <end position="80"/>
    </location>
</feature>
<dbReference type="Pfam" id="PF13976">
    <property type="entry name" value="gag_pre-integrs"/>
    <property type="match status" value="1"/>
</dbReference>
<evidence type="ECO:0000313" key="5">
    <source>
        <dbReference type="Proteomes" id="UP000042958"/>
    </source>
</evidence>
<feature type="domain" description="Retrovirus-related Pol polyprotein from transposon TNT 1-94-like beta-barrel" evidence="3">
    <location>
        <begin position="208"/>
        <end position="288"/>
    </location>
</feature>
<proteinExistence type="predicted"/>
<evidence type="ECO:0000313" key="4">
    <source>
        <dbReference type="EMBL" id="CEJ62224.1"/>
    </source>
</evidence>
<dbReference type="Pfam" id="PF22936">
    <property type="entry name" value="Pol_BBD"/>
    <property type="match status" value="1"/>
</dbReference>
<sequence>MNRIHEQSGVYSFGVLPEFPALINLYAESIRLAPPIHQAKFAHGTTFQGRNPDGTEAITSASGVNSGASSGNPTNNSSGNQTNFDSHSRPTCPFHSQPNDGNHRFNDCPYVNPQARPPNWQSDKAAEDRFKEACRNWKFRTAYKRAISKHQPTTNSTNSTNPTAKSEEDETTRAAFGTYVPKQKVSSLLQANRAFNSFHTNQPANNVWCFDTGLTLHICNNLDLLTDYQPSPSSVRVGNTETAILGFGRISFRPTDSLDGTKINLKDVAYAPGFHVNLLSAEKAASAGLYLRGRDCILEESNGKPVCRLNKKSSLYLIKWDQSTVDGMAPESPINTANQVSRIPTLPNPIELDLIEDPSKLAFTSSYAPRHAIASLDLWHQRLGHVNHEVLSHLVDHSSNVSIDLTTLPSHVCETYKVSKAKQQISRRPIEYTRPFESIH</sequence>
<keyword evidence="5" id="KW-1185">Reference proteome</keyword>
<evidence type="ECO:0000259" key="2">
    <source>
        <dbReference type="Pfam" id="PF13976"/>
    </source>
</evidence>
<feature type="domain" description="GAG-pre-integrase" evidence="2">
    <location>
        <begin position="366"/>
        <end position="420"/>
    </location>
</feature>
<dbReference type="Proteomes" id="UP000042958">
    <property type="component" value="Unassembled WGS sequence"/>
</dbReference>
<dbReference type="OrthoDB" id="2663223at2759"/>
<feature type="region of interest" description="Disordered" evidence="1">
    <location>
        <begin position="146"/>
        <end position="171"/>
    </location>
</feature>
<accession>A0A0F7TZR1</accession>
<evidence type="ECO:0000256" key="1">
    <source>
        <dbReference type="SAM" id="MobiDB-lite"/>
    </source>
</evidence>
<gene>
    <name evidence="4" type="ORF">PMG11_10731</name>
</gene>
<feature type="compositionally biased region" description="Low complexity" evidence="1">
    <location>
        <begin position="152"/>
        <end position="163"/>
    </location>
</feature>
<protein>
    <submittedName>
        <fullName evidence="4">Uncharacterized protein</fullName>
    </submittedName>
</protein>
<dbReference type="STRING" id="104259.A0A0F7TZR1"/>
<feature type="region of interest" description="Disordered" evidence="1">
    <location>
        <begin position="45"/>
        <end position="126"/>
    </location>
</feature>
<reference evidence="5" key="1">
    <citation type="journal article" date="2015" name="Genome Announc.">
        <title>Draft genome sequence of the fungus Penicillium brasilianum MG11.</title>
        <authorList>
            <person name="Horn F."/>
            <person name="Linde J."/>
            <person name="Mattern D.J."/>
            <person name="Walther G."/>
            <person name="Guthke R."/>
            <person name="Brakhage A.A."/>
            <person name="Valiante V."/>
        </authorList>
    </citation>
    <scope>NUCLEOTIDE SEQUENCE [LARGE SCALE GENOMIC DNA]</scope>
    <source>
        <strain evidence="5">MG11</strain>
    </source>
</reference>
<dbReference type="InterPro" id="IPR054722">
    <property type="entry name" value="PolX-like_BBD"/>
</dbReference>
<name>A0A0F7TZR1_PENBI</name>